<organism evidence="2 3">
    <name type="scientific">Hypholoma sublateritium (strain FD-334 SS-4)</name>
    <dbReference type="NCBI Taxonomy" id="945553"/>
    <lineage>
        <taxon>Eukaryota</taxon>
        <taxon>Fungi</taxon>
        <taxon>Dikarya</taxon>
        <taxon>Basidiomycota</taxon>
        <taxon>Agaricomycotina</taxon>
        <taxon>Agaricomycetes</taxon>
        <taxon>Agaricomycetidae</taxon>
        <taxon>Agaricales</taxon>
        <taxon>Agaricineae</taxon>
        <taxon>Strophariaceae</taxon>
        <taxon>Hypholoma</taxon>
    </lineage>
</organism>
<accession>A0A0D2PDP7</accession>
<dbReference type="EMBL" id="KN817590">
    <property type="protein sequence ID" value="KJA18350.1"/>
    <property type="molecule type" value="Genomic_DNA"/>
</dbReference>
<gene>
    <name evidence="2" type="ORF">HYPSUDRAFT_69995</name>
</gene>
<feature type="region of interest" description="Disordered" evidence="1">
    <location>
        <begin position="107"/>
        <end position="156"/>
    </location>
</feature>
<proteinExistence type="predicted"/>
<dbReference type="OrthoDB" id="3266915at2759"/>
<feature type="compositionally biased region" description="Low complexity" evidence="1">
    <location>
        <begin position="322"/>
        <end position="353"/>
    </location>
</feature>
<feature type="region of interest" description="Disordered" evidence="1">
    <location>
        <begin position="270"/>
        <end position="369"/>
    </location>
</feature>
<dbReference type="STRING" id="945553.A0A0D2PDP7"/>
<feature type="compositionally biased region" description="Basic residues" evidence="1">
    <location>
        <begin position="131"/>
        <end position="141"/>
    </location>
</feature>
<dbReference type="AlphaFoldDB" id="A0A0D2PDP7"/>
<dbReference type="Proteomes" id="UP000054270">
    <property type="component" value="Unassembled WGS sequence"/>
</dbReference>
<keyword evidence="3" id="KW-1185">Reference proteome</keyword>
<feature type="compositionally biased region" description="Low complexity" evidence="1">
    <location>
        <begin position="286"/>
        <end position="305"/>
    </location>
</feature>
<evidence type="ECO:0000313" key="3">
    <source>
        <dbReference type="Proteomes" id="UP000054270"/>
    </source>
</evidence>
<sequence>MLSSRPVQLPADGAYFPTKTPGRALKNRAENAHAGAATINGKLGKHATAATAFPKTPFQASAAKPGKQRIQLTTARPLGDKTPLPNRFAHALFQTTLDGATKLSKLVPHRDGAGEGGSGAGTPDSAQRPSSMRKHPKHPRNSGRFETPVNSGRHWDVSDGEIAVPEAVQQATIVEDAGDLDELEYGHANTLDLPYRPPFDFDLPDYVQVGRTLRGLAHAPRYDEMLVPDFEMARLDSPTWDSMPLPELESDDPFYLARKELSALALPKAKTENQLAKNPRAFSTTRAPRVAASRSAPRIAPSDSATSTHSNPNPAALTRPGAAARRLPTPSATTATRPLPAAKAKAPLTSTAKNVTSTRPGASSVAGHVGPKAPVLKKVLSGRVGEVRRPHTSIAVMRAKPKPLVDDADGIVFADAGLEIGGGEEFLFDV</sequence>
<evidence type="ECO:0000256" key="1">
    <source>
        <dbReference type="SAM" id="MobiDB-lite"/>
    </source>
</evidence>
<name>A0A0D2PDP7_HYPSF</name>
<feature type="compositionally biased region" description="Polar residues" evidence="1">
    <location>
        <begin position="272"/>
        <end position="285"/>
    </location>
</feature>
<protein>
    <submittedName>
        <fullName evidence="2">Uncharacterized protein</fullName>
    </submittedName>
</protein>
<evidence type="ECO:0000313" key="2">
    <source>
        <dbReference type="EMBL" id="KJA18350.1"/>
    </source>
</evidence>
<dbReference type="OMA" id="NDEIEYM"/>
<reference evidence="3" key="1">
    <citation type="submission" date="2014-04" db="EMBL/GenBank/DDBJ databases">
        <title>Evolutionary Origins and Diversification of the Mycorrhizal Mutualists.</title>
        <authorList>
            <consortium name="DOE Joint Genome Institute"/>
            <consortium name="Mycorrhizal Genomics Consortium"/>
            <person name="Kohler A."/>
            <person name="Kuo A."/>
            <person name="Nagy L.G."/>
            <person name="Floudas D."/>
            <person name="Copeland A."/>
            <person name="Barry K.W."/>
            <person name="Cichocki N."/>
            <person name="Veneault-Fourrey C."/>
            <person name="LaButti K."/>
            <person name="Lindquist E.A."/>
            <person name="Lipzen A."/>
            <person name="Lundell T."/>
            <person name="Morin E."/>
            <person name="Murat C."/>
            <person name="Riley R."/>
            <person name="Ohm R."/>
            <person name="Sun H."/>
            <person name="Tunlid A."/>
            <person name="Henrissat B."/>
            <person name="Grigoriev I.V."/>
            <person name="Hibbett D.S."/>
            <person name="Martin F."/>
        </authorList>
    </citation>
    <scope>NUCLEOTIDE SEQUENCE [LARGE SCALE GENOMIC DNA]</scope>
    <source>
        <strain evidence="3">FD-334 SS-4</strain>
    </source>
</reference>